<proteinExistence type="predicted"/>
<evidence type="ECO:0000259" key="4">
    <source>
        <dbReference type="PROSITE" id="PS50893"/>
    </source>
</evidence>
<dbReference type="FunFam" id="3.40.50.300:FF:000032">
    <property type="entry name" value="Export ABC transporter ATP-binding protein"/>
    <property type="match status" value="1"/>
</dbReference>
<dbReference type="Gene3D" id="3.40.50.300">
    <property type="entry name" value="P-loop containing nucleotide triphosphate hydrolases"/>
    <property type="match status" value="1"/>
</dbReference>
<dbReference type="GO" id="GO:0005886">
    <property type="term" value="C:plasma membrane"/>
    <property type="evidence" value="ECO:0007669"/>
    <property type="project" value="TreeGrafter"/>
</dbReference>
<dbReference type="Pfam" id="PF00005">
    <property type="entry name" value="ABC_tran"/>
    <property type="match status" value="1"/>
</dbReference>
<keyword evidence="6" id="KW-1185">Reference proteome</keyword>
<keyword evidence="3 5" id="KW-0067">ATP-binding</keyword>
<feature type="domain" description="ABC transporter" evidence="4">
    <location>
        <begin position="6"/>
        <end position="244"/>
    </location>
</feature>
<dbReference type="EMBL" id="BMGB01000001">
    <property type="protein sequence ID" value="GGB01948.1"/>
    <property type="molecule type" value="Genomic_DNA"/>
</dbReference>
<dbReference type="PANTHER" id="PTHR24220">
    <property type="entry name" value="IMPORT ATP-BINDING PROTEIN"/>
    <property type="match status" value="1"/>
</dbReference>
<dbReference type="AlphaFoldDB" id="A0A916SIF4"/>
<dbReference type="SMART" id="SM00382">
    <property type="entry name" value="AAA"/>
    <property type="match status" value="1"/>
</dbReference>
<dbReference type="InterPro" id="IPR017871">
    <property type="entry name" value="ABC_transporter-like_CS"/>
</dbReference>
<dbReference type="InterPro" id="IPR003593">
    <property type="entry name" value="AAA+_ATPase"/>
</dbReference>
<sequence length="247" mass="25949">MDDVLLSARDLTKSFATRGAADTPPALRGVSLDVRAGEFVSIVGPSGSGKSTLLYCLSGLELPTSGTVEIGGVDISRLSPNRRATLRRERVGFVFQSYNLIPSLTVRENVALPARLSRRPTDDAAVDGTLARVGLAALAKVYPGTLSGGQQQRVAIARVLATAPDVVFADEPTGALDTAAGSVVLDLLREAAADGHAVVMVTHDLDAAARADRVLVIRDGALHRELARPTSREIFDAVEQSARRSAS</sequence>
<dbReference type="GO" id="GO:0016887">
    <property type="term" value="F:ATP hydrolysis activity"/>
    <property type="evidence" value="ECO:0007669"/>
    <property type="project" value="InterPro"/>
</dbReference>
<reference evidence="5" key="2">
    <citation type="submission" date="2020-09" db="EMBL/GenBank/DDBJ databases">
        <authorList>
            <person name="Sun Q."/>
            <person name="Zhou Y."/>
        </authorList>
    </citation>
    <scope>NUCLEOTIDE SEQUENCE</scope>
    <source>
        <strain evidence="5">CGMCC 1.12813</strain>
    </source>
</reference>
<dbReference type="InterPro" id="IPR003439">
    <property type="entry name" value="ABC_transporter-like_ATP-bd"/>
</dbReference>
<dbReference type="GO" id="GO:0022857">
    <property type="term" value="F:transmembrane transporter activity"/>
    <property type="evidence" value="ECO:0007669"/>
    <property type="project" value="TreeGrafter"/>
</dbReference>
<evidence type="ECO:0000313" key="6">
    <source>
        <dbReference type="Proteomes" id="UP000606922"/>
    </source>
</evidence>
<dbReference type="InterPro" id="IPR017911">
    <property type="entry name" value="MacB-like_ATP-bd"/>
</dbReference>
<gene>
    <name evidence="5" type="ORF">GCM10010979_15690</name>
</gene>
<dbReference type="GO" id="GO:0098796">
    <property type="term" value="C:membrane protein complex"/>
    <property type="evidence" value="ECO:0007669"/>
    <property type="project" value="UniProtKB-ARBA"/>
</dbReference>
<evidence type="ECO:0000256" key="2">
    <source>
        <dbReference type="ARBA" id="ARBA00022741"/>
    </source>
</evidence>
<dbReference type="GO" id="GO:0005524">
    <property type="term" value="F:ATP binding"/>
    <property type="evidence" value="ECO:0007669"/>
    <property type="project" value="UniProtKB-KW"/>
</dbReference>
<dbReference type="SUPFAM" id="SSF52540">
    <property type="entry name" value="P-loop containing nucleoside triphosphate hydrolases"/>
    <property type="match status" value="1"/>
</dbReference>
<dbReference type="CDD" id="cd03255">
    <property type="entry name" value="ABC_MJ0796_LolCDE_FtsE"/>
    <property type="match status" value="1"/>
</dbReference>
<accession>A0A916SIF4</accession>
<dbReference type="PROSITE" id="PS00211">
    <property type="entry name" value="ABC_TRANSPORTER_1"/>
    <property type="match status" value="1"/>
</dbReference>
<organism evidence="5 6">
    <name type="scientific">Conyzicola nivalis</name>
    <dbReference type="NCBI Taxonomy" id="1477021"/>
    <lineage>
        <taxon>Bacteria</taxon>
        <taxon>Bacillati</taxon>
        <taxon>Actinomycetota</taxon>
        <taxon>Actinomycetes</taxon>
        <taxon>Micrococcales</taxon>
        <taxon>Microbacteriaceae</taxon>
        <taxon>Conyzicola</taxon>
    </lineage>
</organism>
<comment type="caution">
    <text evidence="5">The sequence shown here is derived from an EMBL/GenBank/DDBJ whole genome shotgun (WGS) entry which is preliminary data.</text>
</comment>
<dbReference type="InterPro" id="IPR027417">
    <property type="entry name" value="P-loop_NTPase"/>
</dbReference>
<evidence type="ECO:0000256" key="3">
    <source>
        <dbReference type="ARBA" id="ARBA00022840"/>
    </source>
</evidence>
<evidence type="ECO:0000313" key="5">
    <source>
        <dbReference type="EMBL" id="GGB01948.1"/>
    </source>
</evidence>
<dbReference type="RefSeq" id="WP_229733143.1">
    <property type="nucleotide sequence ID" value="NZ_BMGB01000001.1"/>
</dbReference>
<dbReference type="PROSITE" id="PS50893">
    <property type="entry name" value="ABC_TRANSPORTER_2"/>
    <property type="match status" value="1"/>
</dbReference>
<dbReference type="PANTHER" id="PTHR24220:SF685">
    <property type="entry name" value="ABC TRANSPORTER RELATED"/>
    <property type="match status" value="1"/>
</dbReference>
<keyword evidence="1" id="KW-0813">Transport</keyword>
<protein>
    <submittedName>
        <fullName evidence="5">ABC transporter ATP-binding protein</fullName>
    </submittedName>
</protein>
<name>A0A916SIF4_9MICO</name>
<evidence type="ECO:0000256" key="1">
    <source>
        <dbReference type="ARBA" id="ARBA00022448"/>
    </source>
</evidence>
<reference evidence="5" key="1">
    <citation type="journal article" date="2014" name="Int. J. Syst. Evol. Microbiol.">
        <title>Complete genome sequence of Corynebacterium casei LMG S-19264T (=DSM 44701T), isolated from a smear-ripened cheese.</title>
        <authorList>
            <consortium name="US DOE Joint Genome Institute (JGI-PGF)"/>
            <person name="Walter F."/>
            <person name="Albersmeier A."/>
            <person name="Kalinowski J."/>
            <person name="Ruckert C."/>
        </authorList>
    </citation>
    <scope>NUCLEOTIDE SEQUENCE</scope>
    <source>
        <strain evidence="5">CGMCC 1.12813</strain>
    </source>
</reference>
<dbReference type="InterPro" id="IPR015854">
    <property type="entry name" value="ABC_transpr_LolD-like"/>
</dbReference>
<keyword evidence="2" id="KW-0547">Nucleotide-binding</keyword>
<dbReference type="Proteomes" id="UP000606922">
    <property type="component" value="Unassembled WGS sequence"/>
</dbReference>